<keyword evidence="6" id="KW-0862">Zinc</keyword>
<evidence type="ECO:0000256" key="4">
    <source>
        <dbReference type="ARBA" id="ARBA00022729"/>
    </source>
</evidence>
<name>A0AAW9SAS9_9BACT</name>
<evidence type="ECO:0000256" key="6">
    <source>
        <dbReference type="ARBA" id="ARBA00022833"/>
    </source>
</evidence>
<sequence length="673" mass="75960">MAQNAIGCVTDQAMETFYRLHPDVQQHRKTRYKVQKKQLDGWNNNYIIPVVFHINDPEDPHKVTMEQIQSAMEILNEDFNAANPDFSWIDPDFAPLAANVGIEFRLARFDPEGNPSTGVTYHTNNYTGREPDGLGSAIKKVAYWPGEHYLNIWICGEVEQKGVPNNSGWAFLPEDAVFEAGLDGIVYNWRYLGRPGVGCSETQGQAHMSRVLTHEVGHYLGLEHTFKGECDDRDGIPDTPPTKVQEACDKEHSPCGVKANVENYMDYSSCSKMFTNGQKYRMMEALNSVVAQRNSLWSPENLENTLGIGLQGAWLAFSSTFFRESLDNDGSIADSVIISLEGVGAFVENQGFLAEGIHFDLYHLSEGLNARAEVVNDTAVLLTLQGKAIHHINTDDVFNLKIEFYEQAFQEPTEVLNPVTDQLMINFYDPFQIVYQNILDVKVNASEAEEYAGFYLGVGNAEYAIRYNDFVKQFQIETHKKELACFPGSLKVEPLAYGEMIDGMRSFTTPKPYPDLHEVYSEAYPDWKGKKAYVGIRFNIGNEVHYGWLQVEISRTGQRMALLDYAYHEKPGEGLFAGQKEAGQVLSNGDKNKREALFSVYPNPGSGLYQLEVPVGERVLAYQVYDMRGKRLISQAWDFSILPEIDLRGFTGAAYVLEIVTRKGFVRKKILKY</sequence>
<evidence type="ECO:0000256" key="1">
    <source>
        <dbReference type="ARBA" id="ARBA00008721"/>
    </source>
</evidence>
<keyword evidence="8" id="KW-1015">Disulfide bond</keyword>
<dbReference type="InterPro" id="IPR008754">
    <property type="entry name" value="Peptidase_M43"/>
</dbReference>
<evidence type="ECO:0000313" key="11">
    <source>
        <dbReference type="Proteomes" id="UP001403385"/>
    </source>
</evidence>
<comment type="caution">
    <text evidence="10">The sequence shown here is derived from an EMBL/GenBank/DDBJ whole genome shotgun (WGS) entry which is preliminary data.</text>
</comment>
<evidence type="ECO:0000256" key="7">
    <source>
        <dbReference type="ARBA" id="ARBA00023049"/>
    </source>
</evidence>
<keyword evidence="4" id="KW-0732">Signal</keyword>
<keyword evidence="3" id="KW-0479">Metal-binding</keyword>
<proteinExistence type="inferred from homology"/>
<comment type="similarity">
    <text evidence="1">Belongs to the peptidase M43B family.</text>
</comment>
<dbReference type="RefSeq" id="WP_346820788.1">
    <property type="nucleotide sequence ID" value="NZ_JBDKWZ010000004.1"/>
</dbReference>
<organism evidence="10 11">
    <name type="scientific">Rapidithrix thailandica</name>
    <dbReference type="NCBI Taxonomy" id="413964"/>
    <lineage>
        <taxon>Bacteria</taxon>
        <taxon>Pseudomonadati</taxon>
        <taxon>Bacteroidota</taxon>
        <taxon>Cytophagia</taxon>
        <taxon>Cytophagales</taxon>
        <taxon>Flammeovirgaceae</taxon>
        <taxon>Rapidithrix</taxon>
    </lineage>
</organism>
<protein>
    <submittedName>
        <fullName evidence="10">Zinc-dependent metalloprotease</fullName>
    </submittedName>
</protein>
<evidence type="ECO:0000256" key="8">
    <source>
        <dbReference type="ARBA" id="ARBA00023157"/>
    </source>
</evidence>
<dbReference type="NCBIfam" id="TIGR04183">
    <property type="entry name" value="Por_Secre_tail"/>
    <property type="match status" value="1"/>
</dbReference>
<dbReference type="AlphaFoldDB" id="A0AAW9SAS9"/>
<evidence type="ECO:0000256" key="5">
    <source>
        <dbReference type="ARBA" id="ARBA00022801"/>
    </source>
</evidence>
<dbReference type="PANTHER" id="PTHR47466:SF1">
    <property type="entry name" value="METALLOPROTEASE MEP1 (AFU_ORTHOLOGUE AFUA_1G07730)-RELATED"/>
    <property type="match status" value="1"/>
</dbReference>
<evidence type="ECO:0000256" key="3">
    <source>
        <dbReference type="ARBA" id="ARBA00022723"/>
    </source>
</evidence>
<evidence type="ECO:0000259" key="9">
    <source>
        <dbReference type="Pfam" id="PF05572"/>
    </source>
</evidence>
<dbReference type="EMBL" id="JBDKWZ010000004">
    <property type="protein sequence ID" value="MEN7548006.1"/>
    <property type="molecule type" value="Genomic_DNA"/>
</dbReference>
<keyword evidence="2" id="KW-0645">Protease</keyword>
<accession>A0AAW9SAS9</accession>
<dbReference type="GO" id="GO:0006508">
    <property type="term" value="P:proteolysis"/>
    <property type="evidence" value="ECO:0007669"/>
    <property type="project" value="UniProtKB-KW"/>
</dbReference>
<feature type="domain" description="Peptidase M43 pregnancy-associated plasma-A" evidence="9">
    <location>
        <begin position="142"/>
        <end position="286"/>
    </location>
</feature>
<dbReference type="GO" id="GO:0046872">
    <property type="term" value="F:metal ion binding"/>
    <property type="evidence" value="ECO:0007669"/>
    <property type="project" value="UniProtKB-KW"/>
</dbReference>
<dbReference type="Gene3D" id="3.40.390.10">
    <property type="entry name" value="Collagenase (Catalytic Domain)"/>
    <property type="match status" value="1"/>
</dbReference>
<keyword evidence="7 10" id="KW-0482">Metalloprotease</keyword>
<keyword evidence="11" id="KW-1185">Reference proteome</keyword>
<dbReference type="PANTHER" id="PTHR47466">
    <property type="match status" value="1"/>
</dbReference>
<dbReference type="Pfam" id="PF05572">
    <property type="entry name" value="Peptidase_M43"/>
    <property type="match status" value="1"/>
</dbReference>
<reference evidence="10 11" key="1">
    <citation type="submission" date="2024-04" db="EMBL/GenBank/DDBJ databases">
        <title>Novel genus in family Flammeovirgaceae.</title>
        <authorList>
            <person name="Nguyen T.H."/>
            <person name="Vuong T.Q."/>
            <person name="Le H."/>
            <person name="Kim S.-G."/>
        </authorList>
    </citation>
    <scope>NUCLEOTIDE SEQUENCE [LARGE SCALE GENOMIC DNA]</scope>
    <source>
        <strain evidence="10 11">JCM 23209</strain>
    </source>
</reference>
<dbReference type="GO" id="GO:0008237">
    <property type="term" value="F:metallopeptidase activity"/>
    <property type="evidence" value="ECO:0007669"/>
    <property type="project" value="UniProtKB-KW"/>
</dbReference>
<dbReference type="InterPro" id="IPR026444">
    <property type="entry name" value="Secre_tail"/>
</dbReference>
<dbReference type="Proteomes" id="UP001403385">
    <property type="component" value="Unassembled WGS sequence"/>
</dbReference>
<gene>
    <name evidence="10" type="ORF">AAG747_08800</name>
</gene>
<dbReference type="SUPFAM" id="SSF55486">
    <property type="entry name" value="Metalloproteases ('zincins'), catalytic domain"/>
    <property type="match status" value="1"/>
</dbReference>
<evidence type="ECO:0000313" key="10">
    <source>
        <dbReference type="EMBL" id="MEN7548006.1"/>
    </source>
</evidence>
<evidence type="ECO:0000256" key="2">
    <source>
        <dbReference type="ARBA" id="ARBA00022670"/>
    </source>
</evidence>
<dbReference type="InterPro" id="IPR024079">
    <property type="entry name" value="MetalloPept_cat_dom_sf"/>
</dbReference>
<keyword evidence="5" id="KW-0378">Hydrolase</keyword>